<dbReference type="EMBL" id="LRGB01002190">
    <property type="protein sequence ID" value="KZS08552.1"/>
    <property type="molecule type" value="Genomic_DNA"/>
</dbReference>
<organism evidence="1 2">
    <name type="scientific">Daphnia magna</name>
    <dbReference type="NCBI Taxonomy" id="35525"/>
    <lineage>
        <taxon>Eukaryota</taxon>
        <taxon>Metazoa</taxon>
        <taxon>Ecdysozoa</taxon>
        <taxon>Arthropoda</taxon>
        <taxon>Crustacea</taxon>
        <taxon>Branchiopoda</taxon>
        <taxon>Diplostraca</taxon>
        <taxon>Cladocera</taxon>
        <taxon>Anomopoda</taxon>
        <taxon>Daphniidae</taxon>
        <taxon>Daphnia</taxon>
    </lineage>
</organism>
<comment type="caution">
    <text evidence="1">The sequence shown here is derived from an EMBL/GenBank/DDBJ whole genome shotgun (WGS) entry which is preliminary data.</text>
</comment>
<evidence type="ECO:0000313" key="1">
    <source>
        <dbReference type="EMBL" id="KZS08552.1"/>
    </source>
</evidence>
<dbReference type="AlphaFoldDB" id="A0A164RDA5"/>
<evidence type="ECO:0000313" key="2">
    <source>
        <dbReference type="Proteomes" id="UP000076858"/>
    </source>
</evidence>
<sequence length="50" mass="6013">MKPYCNKANSFPFSWSFQYIAKRRETIVLFGCSCRIIRILQNFYFGPDVR</sequence>
<name>A0A164RDA5_9CRUS</name>
<keyword evidence="2" id="KW-1185">Reference proteome</keyword>
<reference evidence="1 2" key="1">
    <citation type="submission" date="2016-03" db="EMBL/GenBank/DDBJ databases">
        <title>EvidentialGene: Evidence-directed Construction of Genes on Genomes.</title>
        <authorList>
            <person name="Gilbert D.G."/>
            <person name="Choi J.-H."/>
            <person name="Mockaitis K."/>
            <person name="Colbourne J."/>
            <person name="Pfrender M."/>
        </authorList>
    </citation>
    <scope>NUCLEOTIDE SEQUENCE [LARGE SCALE GENOMIC DNA]</scope>
    <source>
        <strain evidence="1 2">Xinb3</strain>
        <tissue evidence="1">Complete organism</tissue>
    </source>
</reference>
<dbReference type="Proteomes" id="UP000076858">
    <property type="component" value="Unassembled WGS sequence"/>
</dbReference>
<gene>
    <name evidence="1" type="ORF">APZ42_027237</name>
</gene>
<proteinExistence type="predicted"/>
<accession>A0A164RDA5</accession>
<protein>
    <submittedName>
        <fullName evidence="1">Uncharacterized protein</fullName>
    </submittedName>
</protein>